<evidence type="ECO:0000259" key="7">
    <source>
        <dbReference type="Pfam" id="PF00933"/>
    </source>
</evidence>
<dbReference type="SUPFAM" id="SSF51445">
    <property type="entry name" value="(Trans)glycosidases"/>
    <property type="match status" value="1"/>
</dbReference>
<dbReference type="PANTHER" id="PTHR30620">
    <property type="entry name" value="PERIPLASMIC BETA-GLUCOSIDASE-RELATED"/>
    <property type="match status" value="1"/>
</dbReference>
<organism evidence="8 9">
    <name type="scientific">Daucus carota subsp. sativus</name>
    <name type="common">Carrot</name>
    <dbReference type="NCBI Taxonomy" id="79200"/>
    <lineage>
        <taxon>Eukaryota</taxon>
        <taxon>Viridiplantae</taxon>
        <taxon>Streptophyta</taxon>
        <taxon>Embryophyta</taxon>
        <taxon>Tracheophyta</taxon>
        <taxon>Spermatophyta</taxon>
        <taxon>Magnoliopsida</taxon>
        <taxon>eudicotyledons</taxon>
        <taxon>Gunneridae</taxon>
        <taxon>Pentapetalae</taxon>
        <taxon>asterids</taxon>
        <taxon>campanulids</taxon>
        <taxon>Apiales</taxon>
        <taxon>Apiaceae</taxon>
        <taxon>Apioideae</taxon>
        <taxon>Scandiceae</taxon>
        <taxon>Daucinae</taxon>
        <taxon>Daucus</taxon>
        <taxon>Daucus sect. Daucus</taxon>
    </lineage>
</organism>
<gene>
    <name evidence="8" type="ORF">DCAR_0830914</name>
</gene>
<accession>A0AAF0XNS7</accession>
<dbReference type="InterPro" id="IPR036390">
    <property type="entry name" value="WH_DNA-bd_sf"/>
</dbReference>
<dbReference type="InterPro" id="IPR017853">
    <property type="entry name" value="GH"/>
</dbReference>
<keyword evidence="5" id="KW-0378">Hydrolase</keyword>
<dbReference type="SUPFAM" id="SSF46785">
    <property type="entry name" value="Winged helix' DNA-binding domain"/>
    <property type="match status" value="1"/>
</dbReference>
<evidence type="ECO:0000256" key="5">
    <source>
        <dbReference type="ARBA" id="ARBA00022801"/>
    </source>
</evidence>
<reference evidence="8" key="1">
    <citation type="journal article" date="2016" name="Nat. Genet.">
        <title>A high-quality carrot genome assembly provides new insights into carotenoid accumulation and asterid genome evolution.</title>
        <authorList>
            <person name="Iorizzo M."/>
            <person name="Ellison S."/>
            <person name="Senalik D."/>
            <person name="Zeng P."/>
            <person name="Satapoomin P."/>
            <person name="Huang J."/>
            <person name="Bowman M."/>
            <person name="Iovene M."/>
            <person name="Sanseverino W."/>
            <person name="Cavagnaro P."/>
            <person name="Yildiz M."/>
            <person name="Macko-Podgorni A."/>
            <person name="Moranska E."/>
            <person name="Grzebelus E."/>
            <person name="Grzebelus D."/>
            <person name="Ashrafi H."/>
            <person name="Zheng Z."/>
            <person name="Cheng S."/>
            <person name="Spooner D."/>
            <person name="Van Deynze A."/>
            <person name="Simon P."/>
        </authorList>
    </citation>
    <scope>NUCLEOTIDE SEQUENCE</scope>
    <source>
        <tissue evidence="8">Leaf</tissue>
    </source>
</reference>
<keyword evidence="6" id="KW-0326">Glycosidase</keyword>
<dbReference type="PANTHER" id="PTHR30620:SF16">
    <property type="entry name" value="LYSOSOMAL BETA GLUCOSIDASE"/>
    <property type="match status" value="1"/>
</dbReference>
<evidence type="ECO:0000256" key="1">
    <source>
        <dbReference type="ARBA" id="ARBA00000448"/>
    </source>
</evidence>
<evidence type="ECO:0000256" key="6">
    <source>
        <dbReference type="ARBA" id="ARBA00023295"/>
    </source>
</evidence>
<dbReference type="EC" id="3.2.1.21" evidence="3"/>
<evidence type="ECO:0000313" key="8">
    <source>
        <dbReference type="EMBL" id="WOH11428.1"/>
    </source>
</evidence>
<keyword evidence="4" id="KW-0732">Signal</keyword>
<dbReference type="GO" id="GO:0008422">
    <property type="term" value="F:beta-glucosidase activity"/>
    <property type="evidence" value="ECO:0007669"/>
    <property type="project" value="UniProtKB-EC"/>
</dbReference>
<name>A0AAF0XNS7_DAUCS</name>
<comment type="catalytic activity">
    <reaction evidence="1">
        <text>Hydrolysis of terminal, non-reducing beta-D-glucosyl residues with release of beta-D-glucose.</text>
        <dbReference type="EC" id="3.2.1.21"/>
    </reaction>
</comment>
<evidence type="ECO:0000256" key="2">
    <source>
        <dbReference type="ARBA" id="ARBA00005336"/>
    </source>
</evidence>
<dbReference type="InterPro" id="IPR051915">
    <property type="entry name" value="Cellulose_Degrad_GH3"/>
</dbReference>
<feature type="domain" description="Glycoside hydrolase family 3 N-terminal" evidence="7">
    <location>
        <begin position="5"/>
        <end position="211"/>
    </location>
</feature>
<dbReference type="AlphaFoldDB" id="A0AAF0XNS7"/>
<sequence>MQKVGIIPMIYYIDAVYGNNNVYGATIFPHNVGLGATRDPILVKKIGAATALELCRDPRWGRRYESYSEYHKIVQAMTEIIPGSQGDILNNSRKGVPFLAGHMPLLLHNNDVYYFCNHIYLSQLPHCLFFVHVWSNRRKVAACAKHFVGDGETNKGVHENNTIISSLGLFSIHMPAYYNSIIKGVATVMIAYSSWNGDASLVRIMKSRKVLGQHQLLTECVEQINHMFKVLKIVSMIFAQFVTVSVLDNCLCNLI</sequence>
<comment type="similarity">
    <text evidence="2">Belongs to the glycosyl hydrolase 3 family.</text>
</comment>
<dbReference type="Gene3D" id="3.20.20.300">
    <property type="entry name" value="Glycoside hydrolase, family 3, N-terminal domain"/>
    <property type="match status" value="1"/>
</dbReference>
<dbReference type="InterPro" id="IPR001764">
    <property type="entry name" value="Glyco_hydro_3_N"/>
</dbReference>
<dbReference type="Proteomes" id="UP000077755">
    <property type="component" value="Chromosome 8"/>
</dbReference>
<dbReference type="GO" id="GO:0009251">
    <property type="term" value="P:glucan catabolic process"/>
    <property type="evidence" value="ECO:0007669"/>
    <property type="project" value="TreeGrafter"/>
</dbReference>
<keyword evidence="9" id="KW-1185">Reference proteome</keyword>
<evidence type="ECO:0000256" key="3">
    <source>
        <dbReference type="ARBA" id="ARBA00012744"/>
    </source>
</evidence>
<proteinExistence type="inferred from homology"/>
<dbReference type="EMBL" id="CP093350">
    <property type="protein sequence ID" value="WOH11428.1"/>
    <property type="molecule type" value="Genomic_DNA"/>
</dbReference>
<evidence type="ECO:0000313" key="9">
    <source>
        <dbReference type="Proteomes" id="UP000077755"/>
    </source>
</evidence>
<reference evidence="8" key="2">
    <citation type="submission" date="2022-03" db="EMBL/GenBank/DDBJ databases">
        <title>Draft title - Genomic analysis of global carrot germplasm unveils the trajectory of domestication and the origin of high carotenoid orange carrot.</title>
        <authorList>
            <person name="Iorizzo M."/>
            <person name="Ellison S."/>
            <person name="Senalik D."/>
            <person name="Macko-Podgorni A."/>
            <person name="Grzebelus D."/>
            <person name="Bostan H."/>
            <person name="Rolling W."/>
            <person name="Curaba J."/>
            <person name="Simon P."/>
        </authorList>
    </citation>
    <scope>NUCLEOTIDE SEQUENCE</scope>
    <source>
        <tissue evidence="8">Leaf</tissue>
    </source>
</reference>
<dbReference type="InterPro" id="IPR036962">
    <property type="entry name" value="Glyco_hydro_3_N_sf"/>
</dbReference>
<protein>
    <recommendedName>
        <fullName evidence="3">beta-glucosidase</fullName>
        <ecNumber evidence="3">3.2.1.21</ecNumber>
    </recommendedName>
</protein>
<dbReference type="Pfam" id="PF00933">
    <property type="entry name" value="Glyco_hydro_3"/>
    <property type="match status" value="1"/>
</dbReference>
<evidence type="ECO:0000256" key="4">
    <source>
        <dbReference type="ARBA" id="ARBA00022729"/>
    </source>
</evidence>